<dbReference type="Proteomes" id="UP001232148">
    <property type="component" value="Unassembled WGS sequence"/>
</dbReference>
<sequence>MLNLFSSTSPTPPREPTDCVVPVGYFDDTLLFRTFVMYTVFVFPEVLDAQKLHGSLESVVRRPGWNKLAARLRRNDQGELEHHIPQSFAQGRAVISYEHVNYGNVEIAYHPVGSRIPRPPSDGKPAVVGNPDDLHELIHGPNTPRGLKDYLYSDRSELGLRIVSFKDSTIIVLHWIHLAFDAVAKRSLLEAWSLALDGKHDEIPEPLLPNSYPLEALGKTNPPHVLAHRRMSVFGTALWVLRNVYRLAFCRKEHRMVCVPAEFLARLKEKALKENDVRQPEDEMTVSLSREEQFLSDGDVLLAWVTRLSLSNFPEDSKRLVAVQQAYQWRPVLKDLLPSGKPFLSNCVGFLITIMPVRDILKKPLGHLASAIRRSITEQGTREQVEAYSSLVRQDPSTKAPPFFGSSSMQLLMFSNWEKAKIYGFDLSAAAAQPRKTPLLPSYVQTTQGPYNFTDGIIVVGKDEHENYWLSGYKVQGEWSAMERMMRGDICGEC</sequence>
<dbReference type="EMBL" id="MU842908">
    <property type="protein sequence ID" value="KAK2026764.1"/>
    <property type="molecule type" value="Genomic_DNA"/>
</dbReference>
<comment type="caution">
    <text evidence="1">The sequence shown here is derived from an EMBL/GenBank/DDBJ whole genome shotgun (WGS) entry which is preliminary data.</text>
</comment>
<gene>
    <name evidence="1" type="ORF">LX32DRAFT_622114</name>
</gene>
<keyword evidence="2" id="KW-1185">Reference proteome</keyword>
<name>A0AAD9HF46_9PEZI</name>
<evidence type="ECO:0000313" key="1">
    <source>
        <dbReference type="EMBL" id="KAK2026764.1"/>
    </source>
</evidence>
<reference evidence="1" key="1">
    <citation type="submission" date="2021-06" db="EMBL/GenBank/DDBJ databases">
        <title>Comparative genomics, transcriptomics and evolutionary studies reveal genomic signatures of adaptation to plant cell wall in hemibiotrophic fungi.</title>
        <authorList>
            <consortium name="DOE Joint Genome Institute"/>
            <person name="Baroncelli R."/>
            <person name="Diaz J.F."/>
            <person name="Benocci T."/>
            <person name="Peng M."/>
            <person name="Battaglia E."/>
            <person name="Haridas S."/>
            <person name="Andreopoulos W."/>
            <person name="Labutti K."/>
            <person name="Pangilinan J."/>
            <person name="Floch G.L."/>
            <person name="Makela M.R."/>
            <person name="Henrissat B."/>
            <person name="Grigoriev I.V."/>
            <person name="Crouch J.A."/>
            <person name="De Vries R.P."/>
            <person name="Sukno S.A."/>
            <person name="Thon M.R."/>
        </authorList>
    </citation>
    <scope>NUCLEOTIDE SEQUENCE</scope>
    <source>
        <strain evidence="1">MAFF235873</strain>
    </source>
</reference>
<protein>
    <recommendedName>
        <fullName evidence="3">LysR family regulatory protein</fullName>
    </recommendedName>
</protein>
<organism evidence="1 2">
    <name type="scientific">Colletotrichum zoysiae</name>
    <dbReference type="NCBI Taxonomy" id="1216348"/>
    <lineage>
        <taxon>Eukaryota</taxon>
        <taxon>Fungi</taxon>
        <taxon>Dikarya</taxon>
        <taxon>Ascomycota</taxon>
        <taxon>Pezizomycotina</taxon>
        <taxon>Sordariomycetes</taxon>
        <taxon>Hypocreomycetidae</taxon>
        <taxon>Glomerellales</taxon>
        <taxon>Glomerellaceae</taxon>
        <taxon>Colletotrichum</taxon>
        <taxon>Colletotrichum graminicola species complex</taxon>
    </lineage>
</organism>
<accession>A0AAD9HF46</accession>
<evidence type="ECO:0000313" key="2">
    <source>
        <dbReference type="Proteomes" id="UP001232148"/>
    </source>
</evidence>
<dbReference type="Gene3D" id="3.30.559.10">
    <property type="entry name" value="Chloramphenicol acetyltransferase-like domain"/>
    <property type="match status" value="2"/>
</dbReference>
<dbReference type="AlphaFoldDB" id="A0AAD9HF46"/>
<dbReference type="InterPro" id="IPR023213">
    <property type="entry name" value="CAT-like_dom_sf"/>
</dbReference>
<evidence type="ECO:0008006" key="3">
    <source>
        <dbReference type="Google" id="ProtNLM"/>
    </source>
</evidence>
<proteinExistence type="predicted"/>